<name>A0A8X7YJA2_POPTO</name>
<protein>
    <recommendedName>
        <fullName evidence="1">F-box domain-containing protein</fullName>
    </recommendedName>
</protein>
<comment type="caution">
    <text evidence="2">The sequence shown here is derived from an EMBL/GenBank/DDBJ whole genome shotgun (WGS) entry which is preliminary data.</text>
</comment>
<dbReference type="AlphaFoldDB" id="A0A8X7YJA2"/>
<dbReference type="Proteomes" id="UP000886885">
    <property type="component" value="Chromosome 14A"/>
</dbReference>
<dbReference type="OrthoDB" id="63379at2759"/>
<dbReference type="PANTHER" id="PTHR39741:SF14">
    <property type="entry name" value="F-BOX DOMAIN-CONTAINING PROTEIN"/>
    <property type="match status" value="1"/>
</dbReference>
<accession>A0A8X7YJA2</accession>
<evidence type="ECO:0000313" key="2">
    <source>
        <dbReference type="EMBL" id="KAG6749448.1"/>
    </source>
</evidence>
<proteinExistence type="predicted"/>
<dbReference type="PANTHER" id="PTHR39741">
    <property type="entry name" value="F-BOX DOMAIN CONTAINING PROTEIN, EXPRESSED"/>
    <property type="match status" value="1"/>
</dbReference>
<sequence>MEIRMDFLNCLDHDTSMKILRCLEDPSDLVRASFVSRSWRDFVIASGLCKQLCLSMFPHLLRVDCVIEPSCVMEKASEVGCSKFVEWETLKREHKAYAFLAQACLSFPFDDCIKDAISASSTDNYPEESIRNTLQKGDRVGRRASYWSSKGQRKAAVPETLVYKLVADICVITEINIQPFQAYFQWGSPIYSAESVRFHLGHPKCPMDDTLGEPLDGCADDKFIWTYSSPEFPMAQVCHACFPFFNPSDVAVIFSPEQESSLQNFKLPEPVVCIGGILQIELLRRVQRQEMDGLFYICVAHVQVKGRPLSSAFGVEILGPSGKFVLKTLSSAPRSSPPPNLPEDDALYHGVPWHGLADLEQFVNGLGVGVLDEDWNAEDDEAADEMDDELAF</sequence>
<reference evidence="2" key="1">
    <citation type="journal article" date="2020" name="bioRxiv">
        <title>Hybrid origin of Populus tomentosa Carr. identified through genome sequencing and phylogenomic analysis.</title>
        <authorList>
            <person name="An X."/>
            <person name="Gao K."/>
            <person name="Chen Z."/>
            <person name="Li J."/>
            <person name="Yang X."/>
            <person name="Yang X."/>
            <person name="Zhou J."/>
            <person name="Guo T."/>
            <person name="Zhao T."/>
            <person name="Huang S."/>
            <person name="Miao D."/>
            <person name="Khan W.U."/>
            <person name="Rao P."/>
            <person name="Ye M."/>
            <person name="Lei B."/>
            <person name="Liao W."/>
            <person name="Wang J."/>
            <person name="Ji L."/>
            <person name="Li Y."/>
            <person name="Guo B."/>
            <person name="Mustafa N.S."/>
            <person name="Li S."/>
            <person name="Yun Q."/>
            <person name="Keller S.R."/>
            <person name="Mao J."/>
            <person name="Zhang R."/>
            <person name="Strauss S.H."/>
        </authorList>
    </citation>
    <scope>NUCLEOTIDE SEQUENCE</scope>
    <source>
        <strain evidence="2">GM15</strain>
        <tissue evidence="2">Leaf</tissue>
    </source>
</reference>
<dbReference type="EMBL" id="JAAWWB010000027">
    <property type="protein sequence ID" value="KAG6749448.1"/>
    <property type="molecule type" value="Genomic_DNA"/>
</dbReference>
<evidence type="ECO:0000259" key="1">
    <source>
        <dbReference type="Pfam" id="PF12937"/>
    </source>
</evidence>
<dbReference type="InterPro" id="IPR001810">
    <property type="entry name" value="F-box_dom"/>
</dbReference>
<organism evidence="2 3">
    <name type="scientific">Populus tomentosa</name>
    <name type="common">Chinese white poplar</name>
    <dbReference type="NCBI Taxonomy" id="118781"/>
    <lineage>
        <taxon>Eukaryota</taxon>
        <taxon>Viridiplantae</taxon>
        <taxon>Streptophyta</taxon>
        <taxon>Embryophyta</taxon>
        <taxon>Tracheophyta</taxon>
        <taxon>Spermatophyta</taxon>
        <taxon>Magnoliopsida</taxon>
        <taxon>eudicotyledons</taxon>
        <taxon>Gunneridae</taxon>
        <taxon>Pentapetalae</taxon>
        <taxon>rosids</taxon>
        <taxon>fabids</taxon>
        <taxon>Malpighiales</taxon>
        <taxon>Salicaceae</taxon>
        <taxon>Saliceae</taxon>
        <taxon>Populus</taxon>
    </lineage>
</organism>
<gene>
    <name evidence="2" type="ORF">POTOM_046494</name>
</gene>
<keyword evidence="3" id="KW-1185">Reference proteome</keyword>
<dbReference type="Pfam" id="PF12937">
    <property type="entry name" value="F-box-like"/>
    <property type="match status" value="1"/>
</dbReference>
<evidence type="ECO:0000313" key="3">
    <source>
        <dbReference type="Proteomes" id="UP000886885"/>
    </source>
</evidence>
<feature type="domain" description="F-box" evidence="1">
    <location>
        <begin position="16"/>
        <end position="54"/>
    </location>
</feature>
<dbReference type="InterPro" id="IPR055336">
    <property type="entry name" value="At4g00755-like"/>
</dbReference>